<evidence type="ECO:0000256" key="5">
    <source>
        <dbReference type="ARBA" id="ARBA00022723"/>
    </source>
</evidence>
<comment type="cofactor">
    <cofactor evidence="1">
        <name>Mg(2+)</name>
        <dbReference type="ChEBI" id="CHEBI:18420"/>
    </cofactor>
</comment>
<gene>
    <name evidence="14" type="primary">nudF</name>
    <name evidence="14" type="ORF">GCM10022394_28260</name>
</gene>
<evidence type="ECO:0000256" key="10">
    <source>
        <dbReference type="ARBA" id="ARBA00030308"/>
    </source>
</evidence>
<evidence type="ECO:0000313" key="14">
    <source>
        <dbReference type="EMBL" id="GAA3546596.1"/>
    </source>
</evidence>
<evidence type="ECO:0000313" key="15">
    <source>
        <dbReference type="Proteomes" id="UP001500795"/>
    </source>
</evidence>
<evidence type="ECO:0000256" key="2">
    <source>
        <dbReference type="ARBA" id="ARBA00007482"/>
    </source>
</evidence>
<organism evidence="14 15">
    <name type="scientific">Zobellella aerophila</name>
    <dbReference type="NCBI Taxonomy" id="870480"/>
    <lineage>
        <taxon>Bacteria</taxon>
        <taxon>Pseudomonadati</taxon>
        <taxon>Pseudomonadota</taxon>
        <taxon>Gammaproteobacteria</taxon>
        <taxon>Aeromonadales</taxon>
        <taxon>Aeromonadaceae</taxon>
        <taxon>Zobellella</taxon>
    </lineage>
</organism>
<dbReference type="Gene3D" id="3.90.79.10">
    <property type="entry name" value="Nucleoside Triphosphate Pyrophosphohydrolase"/>
    <property type="match status" value="1"/>
</dbReference>
<dbReference type="EC" id="3.6.1.13" evidence="3"/>
<dbReference type="InterPro" id="IPR004385">
    <property type="entry name" value="NDP_pyrophosphatase"/>
</dbReference>
<evidence type="ECO:0000256" key="8">
    <source>
        <dbReference type="ARBA" id="ARBA00025164"/>
    </source>
</evidence>
<comment type="similarity">
    <text evidence="2">Belongs to the Nudix hydrolase family. NudF subfamily.</text>
</comment>
<dbReference type="RefSeq" id="WP_344959173.1">
    <property type="nucleotide sequence ID" value="NZ_BAABCX010000004.1"/>
</dbReference>
<protein>
    <recommendedName>
        <fullName evidence="4">ADP-ribose pyrophosphatase</fullName>
        <ecNumber evidence="3">3.6.1.13</ecNumber>
    </recommendedName>
    <alternativeName>
        <fullName evidence="9">ADP-ribose diphosphatase</fullName>
    </alternativeName>
    <alternativeName>
        <fullName evidence="11">ADP-ribose phosphohydrolase</fullName>
    </alternativeName>
    <alternativeName>
        <fullName evidence="10">Adenosine diphosphoribose pyrophosphatase</fullName>
    </alternativeName>
</protein>
<evidence type="ECO:0000256" key="7">
    <source>
        <dbReference type="ARBA" id="ARBA00022842"/>
    </source>
</evidence>
<dbReference type="Proteomes" id="UP001500795">
    <property type="component" value="Unassembled WGS sequence"/>
</dbReference>
<dbReference type="NCBIfam" id="TIGR00052">
    <property type="entry name" value="nudix-type nucleoside diphosphatase, YffH/AdpP family"/>
    <property type="match status" value="1"/>
</dbReference>
<comment type="function">
    <text evidence="8">Acts on ADP-mannose and ADP-glucose as well as ADP-ribose. Prevents glycogen biosynthesis. The reaction catalyzed by this enzyme is a limiting step of the gluconeogenic process.</text>
</comment>
<evidence type="ECO:0000256" key="3">
    <source>
        <dbReference type="ARBA" id="ARBA00012453"/>
    </source>
</evidence>
<proteinExistence type="inferred from homology"/>
<dbReference type="SUPFAM" id="SSF55811">
    <property type="entry name" value="Nudix"/>
    <property type="match status" value="1"/>
</dbReference>
<evidence type="ECO:0000256" key="6">
    <source>
        <dbReference type="ARBA" id="ARBA00022801"/>
    </source>
</evidence>
<sequence length="216" mass="24035">MTGKDQPKATAFGREDIQIVAQEIAYQGFFRMLRLRLKHRLFAGGWSQVLTRELFERGHAVAVLPYDPVRDEVVLIEQFRVGAIEHTASPWLLEIVAGIVEPGESEEEVARREAEEEAGLTITTLTRALSYLSSPGGCSERISLFVGEVDAAQTVSHAGLASEGEDIRVLRVSRAQAMAWLQAEKIDNAASVIALQWLELNRHRLWPEMRESGIGD</sequence>
<keyword evidence="5" id="KW-0479">Metal-binding</keyword>
<evidence type="ECO:0000256" key="4">
    <source>
        <dbReference type="ARBA" id="ARBA00013297"/>
    </source>
</evidence>
<dbReference type="InterPro" id="IPR020084">
    <property type="entry name" value="NUDIX_hydrolase_CS"/>
</dbReference>
<dbReference type="CDD" id="cd24155">
    <property type="entry name" value="NUDIX_ADPRase"/>
    <property type="match status" value="1"/>
</dbReference>
<accession>A0ABP6W847</accession>
<name>A0ABP6W847_9GAMM</name>
<feature type="domain" description="Nudix hydrolase" evidence="13">
    <location>
        <begin position="56"/>
        <end position="194"/>
    </location>
</feature>
<dbReference type="PROSITE" id="PS51462">
    <property type="entry name" value="NUDIX"/>
    <property type="match status" value="1"/>
</dbReference>
<evidence type="ECO:0000256" key="11">
    <source>
        <dbReference type="ARBA" id="ARBA00033056"/>
    </source>
</evidence>
<dbReference type="PANTHER" id="PTHR11839">
    <property type="entry name" value="UDP/ADP-SUGAR PYROPHOSPHATASE"/>
    <property type="match status" value="1"/>
</dbReference>
<dbReference type="Pfam" id="PF00293">
    <property type="entry name" value="NUDIX"/>
    <property type="match status" value="1"/>
</dbReference>
<keyword evidence="6" id="KW-0378">Hydrolase</keyword>
<evidence type="ECO:0000256" key="9">
    <source>
        <dbReference type="ARBA" id="ARBA00030162"/>
    </source>
</evidence>
<dbReference type="InterPro" id="IPR000086">
    <property type="entry name" value="NUDIX_hydrolase_dom"/>
</dbReference>
<keyword evidence="7" id="KW-0460">Magnesium</keyword>
<keyword evidence="15" id="KW-1185">Reference proteome</keyword>
<dbReference type="NCBIfam" id="NF008003">
    <property type="entry name" value="PRK10729.1"/>
    <property type="match status" value="1"/>
</dbReference>
<evidence type="ECO:0000259" key="13">
    <source>
        <dbReference type="PROSITE" id="PS51462"/>
    </source>
</evidence>
<dbReference type="EMBL" id="BAABCX010000004">
    <property type="protein sequence ID" value="GAA3546596.1"/>
    <property type="molecule type" value="Genomic_DNA"/>
</dbReference>
<comment type="caution">
    <text evidence="14">The sequence shown here is derived from an EMBL/GenBank/DDBJ whole genome shotgun (WGS) entry which is preliminary data.</text>
</comment>
<reference evidence="15" key="1">
    <citation type="journal article" date="2019" name="Int. J. Syst. Evol. Microbiol.">
        <title>The Global Catalogue of Microorganisms (GCM) 10K type strain sequencing project: providing services to taxonomists for standard genome sequencing and annotation.</title>
        <authorList>
            <consortium name="The Broad Institute Genomics Platform"/>
            <consortium name="The Broad Institute Genome Sequencing Center for Infectious Disease"/>
            <person name="Wu L."/>
            <person name="Ma J."/>
        </authorList>
    </citation>
    <scope>NUCLEOTIDE SEQUENCE [LARGE SCALE GENOMIC DNA]</scope>
    <source>
        <strain evidence="15">JCM 17110</strain>
    </source>
</reference>
<evidence type="ECO:0000256" key="12">
    <source>
        <dbReference type="ARBA" id="ARBA00049546"/>
    </source>
</evidence>
<comment type="catalytic activity">
    <reaction evidence="12">
        <text>ADP-D-ribose + H2O = D-ribose 5-phosphate + AMP + 2 H(+)</text>
        <dbReference type="Rhea" id="RHEA:10412"/>
        <dbReference type="ChEBI" id="CHEBI:15377"/>
        <dbReference type="ChEBI" id="CHEBI:15378"/>
        <dbReference type="ChEBI" id="CHEBI:57967"/>
        <dbReference type="ChEBI" id="CHEBI:78346"/>
        <dbReference type="ChEBI" id="CHEBI:456215"/>
        <dbReference type="EC" id="3.6.1.13"/>
    </reaction>
</comment>
<dbReference type="PANTHER" id="PTHR11839:SF5">
    <property type="entry name" value="ADP-RIBOSE PYROPHOSPHATASE"/>
    <property type="match status" value="1"/>
</dbReference>
<dbReference type="InterPro" id="IPR015797">
    <property type="entry name" value="NUDIX_hydrolase-like_dom_sf"/>
</dbReference>
<evidence type="ECO:0000256" key="1">
    <source>
        <dbReference type="ARBA" id="ARBA00001946"/>
    </source>
</evidence>
<dbReference type="PROSITE" id="PS00893">
    <property type="entry name" value="NUDIX_BOX"/>
    <property type="match status" value="1"/>
</dbReference>